<feature type="region of interest" description="Disordered" evidence="1">
    <location>
        <begin position="645"/>
        <end position="665"/>
    </location>
</feature>
<dbReference type="Proteomes" id="UP000799324">
    <property type="component" value="Unassembled WGS sequence"/>
</dbReference>
<evidence type="ECO:0000256" key="1">
    <source>
        <dbReference type="SAM" id="MobiDB-lite"/>
    </source>
</evidence>
<dbReference type="EMBL" id="MU004482">
    <property type="protein sequence ID" value="KAF2649680.1"/>
    <property type="molecule type" value="Genomic_DNA"/>
</dbReference>
<sequence length="817" mass="92598">MFYTEAIDTSEGIVEVAAPARPRPLYIRDCLAKAIRAVGKTREDGDLPVPKVSDEIARILDIWKSQLQRGEKAPKWLVYLFDESYEHFDGTLRQLKGMDLARANALQRGTTKAGGFQSMLAFITRTTPVEYSRHHNSYSDGTPEYSADRAFALNRNELGFGFKVNAGNLINPKDDYEENEEEYEPAEDEEVRSFTGFVLVPESNLFDFLWSGCEESDDGIDKAVDYLVDKRFFANSKEIYNGSIKQLCMATIKEFRARSWDEMSDYEKEHANKAALGTARGCLALNDVGMFKEAVSYAKGVFPSEFWSSLLEVTMDFKFHQIIPSLEVAMGRILPRIQTFRERTPLMVEFLVSLCDDSIYSFSRETIASIFKQTMGHLKDSFCLSQWGRYEVKRKYVVLSRERVTPISGLRLWKFVDCCRDYGFEDDLDHILTRFESEDIDPADYHPMVLPFLKEVASHIHLEDASTESSKYQSLFVTFLSQYLINGNCTECQDLSHFLVQPQTKVFRMPVAKTKQSHLQDALRNSKFEGSYRSETWGLVIEKANEAYEEESRKWEARKSEATAHLGAFNQAKLKMLLGDTYDDIMQMKMICINQLPQVPDNAGLSEKPIESGLQTLPPYVQTLSDQGHQQIPPQRQRTLPPIVHLTSGPNAAQQQRAPHTLAPPTPSAAPLRWIPHPNPAPFEGSISALPRVIEQRPQSYPSNQPSTPAQAQPSHHATPQYVAPSHPYYAPLHAHPHVSGHAQHMFGPGQAVHNYAQLPPYYNQPRPPLGPVAENIPRQALASVSFPEQTLQKRRAPGSAENIDLTDENETKRIRR</sequence>
<dbReference type="OrthoDB" id="3639548at2759"/>
<protein>
    <submittedName>
        <fullName evidence="2">Uncharacterized protein</fullName>
    </submittedName>
</protein>
<organism evidence="2 3">
    <name type="scientific">Lophiostoma macrostomum CBS 122681</name>
    <dbReference type="NCBI Taxonomy" id="1314788"/>
    <lineage>
        <taxon>Eukaryota</taxon>
        <taxon>Fungi</taxon>
        <taxon>Dikarya</taxon>
        <taxon>Ascomycota</taxon>
        <taxon>Pezizomycotina</taxon>
        <taxon>Dothideomycetes</taxon>
        <taxon>Pleosporomycetidae</taxon>
        <taxon>Pleosporales</taxon>
        <taxon>Lophiostomataceae</taxon>
        <taxon>Lophiostoma</taxon>
    </lineage>
</organism>
<dbReference type="AlphaFoldDB" id="A0A6A6SPX4"/>
<name>A0A6A6SPX4_9PLEO</name>
<reference evidence="2" key="1">
    <citation type="journal article" date="2020" name="Stud. Mycol.">
        <title>101 Dothideomycetes genomes: a test case for predicting lifestyles and emergence of pathogens.</title>
        <authorList>
            <person name="Haridas S."/>
            <person name="Albert R."/>
            <person name="Binder M."/>
            <person name="Bloem J."/>
            <person name="Labutti K."/>
            <person name="Salamov A."/>
            <person name="Andreopoulos B."/>
            <person name="Baker S."/>
            <person name="Barry K."/>
            <person name="Bills G."/>
            <person name="Bluhm B."/>
            <person name="Cannon C."/>
            <person name="Castanera R."/>
            <person name="Culley D."/>
            <person name="Daum C."/>
            <person name="Ezra D."/>
            <person name="Gonzalez J."/>
            <person name="Henrissat B."/>
            <person name="Kuo A."/>
            <person name="Liang C."/>
            <person name="Lipzen A."/>
            <person name="Lutzoni F."/>
            <person name="Magnuson J."/>
            <person name="Mondo S."/>
            <person name="Nolan M."/>
            <person name="Ohm R."/>
            <person name="Pangilinan J."/>
            <person name="Park H.-J."/>
            <person name="Ramirez L."/>
            <person name="Alfaro M."/>
            <person name="Sun H."/>
            <person name="Tritt A."/>
            <person name="Yoshinaga Y."/>
            <person name="Zwiers L.-H."/>
            <person name="Turgeon B."/>
            <person name="Goodwin S."/>
            <person name="Spatafora J."/>
            <person name="Crous P."/>
            <person name="Grigoriev I."/>
        </authorList>
    </citation>
    <scope>NUCLEOTIDE SEQUENCE</scope>
    <source>
        <strain evidence="2">CBS 122681</strain>
    </source>
</reference>
<feature type="region of interest" description="Disordered" evidence="1">
    <location>
        <begin position="784"/>
        <end position="817"/>
    </location>
</feature>
<evidence type="ECO:0000313" key="2">
    <source>
        <dbReference type="EMBL" id="KAF2649680.1"/>
    </source>
</evidence>
<accession>A0A6A6SPX4</accession>
<proteinExistence type="predicted"/>
<keyword evidence="3" id="KW-1185">Reference proteome</keyword>
<evidence type="ECO:0000313" key="3">
    <source>
        <dbReference type="Proteomes" id="UP000799324"/>
    </source>
</evidence>
<feature type="compositionally biased region" description="Polar residues" evidence="1">
    <location>
        <begin position="648"/>
        <end position="657"/>
    </location>
</feature>
<feature type="compositionally biased region" description="Low complexity" evidence="1">
    <location>
        <begin position="724"/>
        <end position="734"/>
    </location>
</feature>
<feature type="region of interest" description="Disordered" evidence="1">
    <location>
        <begin position="698"/>
        <end position="746"/>
    </location>
</feature>
<feature type="compositionally biased region" description="Polar residues" evidence="1">
    <location>
        <begin position="698"/>
        <end position="718"/>
    </location>
</feature>
<gene>
    <name evidence="2" type="ORF">K491DRAFT_683617</name>
</gene>